<dbReference type="PANTHER" id="PTHR48261:SF3">
    <property type="entry name" value="EXOSTOSIN GLYCOSYLTRANSFERASE 1"/>
    <property type="match status" value="1"/>
</dbReference>
<evidence type="ECO:0000256" key="10">
    <source>
        <dbReference type="ARBA" id="ARBA00023136"/>
    </source>
</evidence>
<keyword evidence="7" id="KW-0256">Endoplasmic reticulum</keyword>
<keyword evidence="12" id="KW-0325">Glycoprotein</keyword>
<feature type="domain" description="Glycosyl transferase 64" evidence="16">
    <location>
        <begin position="512"/>
        <end position="773"/>
    </location>
</feature>
<reference evidence="17 18" key="2">
    <citation type="journal article" date="2022" name="Mol. Biol. Evol.">
        <title>Comparative Genomics Reveals Insights into the Divergent Evolution of Astigmatic Mites and Household Pest Adaptations.</title>
        <authorList>
            <person name="Xiong Q."/>
            <person name="Wan A.T."/>
            <person name="Liu X."/>
            <person name="Fung C.S."/>
            <person name="Xiao X."/>
            <person name="Malainual N."/>
            <person name="Hou J."/>
            <person name="Wang L."/>
            <person name="Wang M."/>
            <person name="Yang K.Y."/>
            <person name="Cui Y."/>
            <person name="Leung E.L."/>
            <person name="Nong W."/>
            <person name="Shin S.K."/>
            <person name="Au S.W."/>
            <person name="Jeong K.Y."/>
            <person name="Chew F.T."/>
            <person name="Hui J.H."/>
            <person name="Leung T.F."/>
            <person name="Tungtrongchitr A."/>
            <person name="Zhong N."/>
            <person name="Liu Z."/>
            <person name="Tsui S.K."/>
        </authorList>
    </citation>
    <scope>NUCLEOTIDE SEQUENCE [LARGE SCALE GENOMIC DNA]</scope>
    <source>
        <strain evidence="17">Derp</strain>
    </source>
</reference>
<evidence type="ECO:0000256" key="6">
    <source>
        <dbReference type="ARBA" id="ARBA00022692"/>
    </source>
</evidence>
<evidence type="ECO:0000259" key="15">
    <source>
        <dbReference type="Pfam" id="PF03016"/>
    </source>
</evidence>
<comment type="pathway">
    <text evidence="2">Protein modification; protein glycosylation.</text>
</comment>
<evidence type="ECO:0000256" key="1">
    <source>
        <dbReference type="ARBA" id="ARBA00004648"/>
    </source>
</evidence>
<keyword evidence="11" id="KW-1015">Disulfide bond</keyword>
<evidence type="ECO:0000256" key="3">
    <source>
        <dbReference type="ARBA" id="ARBA00010271"/>
    </source>
</evidence>
<keyword evidence="4" id="KW-0328">Glycosyltransferase</keyword>
<organism evidence="17 18">
    <name type="scientific">Dermatophagoides pteronyssinus</name>
    <name type="common">European house dust mite</name>
    <dbReference type="NCBI Taxonomy" id="6956"/>
    <lineage>
        <taxon>Eukaryota</taxon>
        <taxon>Metazoa</taxon>
        <taxon>Ecdysozoa</taxon>
        <taxon>Arthropoda</taxon>
        <taxon>Chelicerata</taxon>
        <taxon>Arachnida</taxon>
        <taxon>Acari</taxon>
        <taxon>Acariformes</taxon>
        <taxon>Sarcoptiformes</taxon>
        <taxon>Astigmata</taxon>
        <taxon>Psoroptidia</taxon>
        <taxon>Analgoidea</taxon>
        <taxon>Pyroglyphidae</taxon>
        <taxon>Dermatophagoidinae</taxon>
        <taxon>Dermatophagoides</taxon>
    </lineage>
</organism>
<evidence type="ECO:0000256" key="8">
    <source>
        <dbReference type="ARBA" id="ARBA00022968"/>
    </source>
</evidence>
<name>A0ABQ8JL03_DERPT</name>
<accession>A0ABQ8JL03</accession>
<reference evidence="17 18" key="1">
    <citation type="journal article" date="2018" name="J. Allergy Clin. Immunol.">
        <title>High-quality assembly of Dermatophagoides pteronyssinus genome and transcriptome reveals a wide range of novel allergens.</title>
        <authorList>
            <person name="Liu X.Y."/>
            <person name="Yang K.Y."/>
            <person name="Wang M.Q."/>
            <person name="Kwok J.S."/>
            <person name="Zeng X."/>
            <person name="Yang Z."/>
            <person name="Xiao X.J."/>
            <person name="Lau C.P."/>
            <person name="Li Y."/>
            <person name="Huang Z.M."/>
            <person name="Ba J.G."/>
            <person name="Yim A.K."/>
            <person name="Ouyang C.Y."/>
            <person name="Ngai S.M."/>
            <person name="Chan T.F."/>
            <person name="Leung E.L."/>
            <person name="Liu L."/>
            <person name="Liu Z.G."/>
            <person name="Tsui S.K."/>
        </authorList>
    </citation>
    <scope>NUCLEOTIDE SEQUENCE [LARGE SCALE GENOMIC DNA]</scope>
    <source>
        <strain evidence="17">Derp</strain>
    </source>
</reference>
<dbReference type="Pfam" id="PF03016">
    <property type="entry name" value="Exostosin_GT47"/>
    <property type="match status" value="1"/>
</dbReference>
<keyword evidence="10 14" id="KW-0472">Membrane</keyword>
<dbReference type="InterPro" id="IPR015338">
    <property type="entry name" value="GT64_dom"/>
</dbReference>
<evidence type="ECO:0000256" key="5">
    <source>
        <dbReference type="ARBA" id="ARBA00022679"/>
    </source>
</evidence>
<proteinExistence type="inferred from homology"/>
<keyword evidence="9 14" id="KW-1133">Transmembrane helix</keyword>
<evidence type="ECO:0000256" key="4">
    <source>
        <dbReference type="ARBA" id="ARBA00022676"/>
    </source>
</evidence>
<comment type="similarity">
    <text evidence="3">Belongs to the glycosyltransferase 47 family.</text>
</comment>
<evidence type="ECO:0000256" key="13">
    <source>
        <dbReference type="SAM" id="MobiDB-lite"/>
    </source>
</evidence>
<evidence type="ECO:0000313" key="17">
    <source>
        <dbReference type="EMBL" id="KAH9423291.1"/>
    </source>
</evidence>
<dbReference type="Pfam" id="PF09258">
    <property type="entry name" value="Glyco_transf_64"/>
    <property type="match status" value="1"/>
</dbReference>
<keyword evidence="6 14" id="KW-0812">Transmembrane</keyword>
<comment type="caution">
    <text evidence="17">The sequence shown here is derived from an EMBL/GenBank/DDBJ whole genome shotgun (WGS) entry which is preliminary data.</text>
</comment>
<keyword evidence="5" id="KW-0808">Transferase</keyword>
<evidence type="ECO:0000259" key="16">
    <source>
        <dbReference type="Pfam" id="PF09258"/>
    </source>
</evidence>
<evidence type="ECO:0000256" key="2">
    <source>
        <dbReference type="ARBA" id="ARBA00004922"/>
    </source>
</evidence>
<evidence type="ECO:0000313" key="18">
    <source>
        <dbReference type="Proteomes" id="UP000887458"/>
    </source>
</evidence>
<feature type="transmembrane region" description="Helical" evidence="14">
    <location>
        <begin position="7"/>
        <end position="27"/>
    </location>
</feature>
<keyword evidence="18" id="KW-1185">Reference proteome</keyword>
<evidence type="ECO:0000256" key="14">
    <source>
        <dbReference type="SAM" id="Phobius"/>
    </source>
</evidence>
<dbReference type="Gene3D" id="3.90.550.10">
    <property type="entry name" value="Spore Coat Polysaccharide Biosynthesis Protein SpsA, Chain A"/>
    <property type="match status" value="1"/>
</dbReference>
<dbReference type="InterPro" id="IPR004263">
    <property type="entry name" value="Exostosin"/>
</dbReference>
<evidence type="ECO:0000256" key="9">
    <source>
        <dbReference type="ARBA" id="ARBA00022989"/>
    </source>
</evidence>
<dbReference type="InterPro" id="IPR040911">
    <property type="entry name" value="Exostosin_GT47"/>
</dbReference>
<evidence type="ECO:0000256" key="7">
    <source>
        <dbReference type="ARBA" id="ARBA00022824"/>
    </source>
</evidence>
<comment type="subcellular location">
    <subcellularLocation>
        <location evidence="1">Endoplasmic reticulum membrane</location>
        <topology evidence="1">Single-pass type II membrane protein</topology>
    </subcellularLocation>
</comment>
<feature type="region of interest" description="Disordered" evidence="13">
    <location>
        <begin position="240"/>
        <end position="272"/>
    </location>
</feature>
<protein>
    <submittedName>
        <fullName evidence="17">Exostosin-1</fullName>
    </submittedName>
</protein>
<dbReference type="EMBL" id="NJHN03000032">
    <property type="protein sequence ID" value="KAH9423291.1"/>
    <property type="molecule type" value="Genomic_DNA"/>
</dbReference>
<dbReference type="InterPro" id="IPR029044">
    <property type="entry name" value="Nucleotide-diphossugar_trans"/>
</dbReference>
<dbReference type="PANTHER" id="PTHR48261">
    <property type="entry name" value="ACETYLGLUCOSAMINYLTRANSFERASE"/>
    <property type="match status" value="1"/>
</dbReference>
<keyword evidence="8" id="KW-0735">Signal-anchor</keyword>
<gene>
    <name evidence="17" type="primary">EXT1</name>
    <name evidence="17" type="ORF">DERP_003569</name>
</gene>
<evidence type="ECO:0000256" key="12">
    <source>
        <dbReference type="ARBA" id="ARBA00023180"/>
    </source>
</evidence>
<evidence type="ECO:0000256" key="11">
    <source>
        <dbReference type="ARBA" id="ARBA00023157"/>
    </source>
</evidence>
<dbReference type="Proteomes" id="UP000887458">
    <property type="component" value="Unassembled WGS sequence"/>
</dbReference>
<sequence>MKAIKRYICLLFTLFFVYILYRLILLLNDQNGYCFKQQNNNRKSTIIKNITISATRKSFYQMEKIFQSKQRFEANDNDDDDEDDDHTGLNCRMDSECFDFNQCPHGKDLRIYIYPLDNNLVEHTSIIFRKIVAFIRQSKYYEPDPKKACLFISNFDTLDRDRRSYNFNKNPNYSSTMKLMNDGRNHLMFNLYSGSWPDYNELDFSGIEYPKYSILIKASMSYENYRPGFDISFPLFMENHPDRGPQQLNHPNHHFKHNNNNNNNGGSGGLDKHVETINADMIKSTKYLMVFKGKRYTYGIGGETRNSLYHLHNGNDIHIYTTCKHGKKWKEFVDERCDQDNAEYDRHNYQTLMKNSTFCLVPRGRRLGSYRFLEALSFGCIPIVLSNSWVLPFNEIIDWPSAIVMADERLVFQIPDQIRSLSRFEIESMRLQGIFLYNNYFSSIGRILMTTISIIEDRINIHWCRESFLWNVANKSPLTPLWIDQRYNMNMIDAFPKYGISIDQQQQQHRGFTAIITVSRVISYFQLNKFLRVSLLSSKFVRKIIILWSLKTTDVFKQLLHLQSIHPSLILIEISSSTSTTTTNNDEMKHNNNRFICCYNHSAIKTDAIFHFDPESNLITEEIDFAYLVWESFSERLIGFSVRDHYFDNVKNQWTYTSKWTNQYSIILFDAVIYHKYYNYLYYEHIYSKNLNGTLNLDEECSGLAFNFLISHIIRESPLKVTQRKKTISGIGNTLFDSWMAWIDRKSCFQKLIKLFGYIPLMKSKIRFEPLLYKDDVSSMRKKYRKLEMVA</sequence>
<feature type="domain" description="Exostosin GT47" evidence="15">
    <location>
        <begin position="107"/>
        <end position="414"/>
    </location>
</feature>